<sequence length="109" mass="11857">MFAVAYAVHEQFFAHASLHASRLISSSTVEFDVSGTFTPDTGTNASPPQSSSIFLTHPSDPTLKYQSCSLDFGLNPRKQSHTLTSLVLQTPFGPQAPYMSHWSSEVAHS</sequence>
<gene>
    <name evidence="1" type="ORF">QJS04_geneDACA003235</name>
</gene>
<accession>A0AAV9BWF8</accession>
<organism evidence="1 2">
    <name type="scientific">Acorus gramineus</name>
    <name type="common">Dwarf sweet flag</name>
    <dbReference type="NCBI Taxonomy" id="55184"/>
    <lineage>
        <taxon>Eukaryota</taxon>
        <taxon>Viridiplantae</taxon>
        <taxon>Streptophyta</taxon>
        <taxon>Embryophyta</taxon>
        <taxon>Tracheophyta</taxon>
        <taxon>Spermatophyta</taxon>
        <taxon>Magnoliopsida</taxon>
        <taxon>Liliopsida</taxon>
        <taxon>Acoraceae</taxon>
        <taxon>Acorus</taxon>
    </lineage>
</organism>
<dbReference type="AlphaFoldDB" id="A0AAV9BWF8"/>
<proteinExistence type="predicted"/>
<reference evidence="1" key="2">
    <citation type="submission" date="2023-06" db="EMBL/GenBank/DDBJ databases">
        <authorList>
            <person name="Ma L."/>
            <person name="Liu K.-W."/>
            <person name="Li Z."/>
            <person name="Hsiao Y.-Y."/>
            <person name="Qi Y."/>
            <person name="Fu T."/>
            <person name="Tang G."/>
            <person name="Zhang D."/>
            <person name="Sun W.-H."/>
            <person name="Liu D.-K."/>
            <person name="Li Y."/>
            <person name="Chen G.-Z."/>
            <person name="Liu X.-D."/>
            <person name="Liao X.-Y."/>
            <person name="Jiang Y.-T."/>
            <person name="Yu X."/>
            <person name="Hao Y."/>
            <person name="Huang J."/>
            <person name="Zhao X.-W."/>
            <person name="Ke S."/>
            <person name="Chen Y.-Y."/>
            <person name="Wu W.-L."/>
            <person name="Hsu J.-L."/>
            <person name="Lin Y.-F."/>
            <person name="Huang M.-D."/>
            <person name="Li C.-Y."/>
            <person name="Huang L."/>
            <person name="Wang Z.-W."/>
            <person name="Zhao X."/>
            <person name="Zhong W.-Y."/>
            <person name="Peng D.-H."/>
            <person name="Ahmad S."/>
            <person name="Lan S."/>
            <person name="Zhang J.-S."/>
            <person name="Tsai W.-C."/>
            <person name="Van De Peer Y."/>
            <person name="Liu Z.-J."/>
        </authorList>
    </citation>
    <scope>NUCLEOTIDE SEQUENCE</scope>
    <source>
        <strain evidence="1">SCP</strain>
        <tissue evidence="1">Leaves</tissue>
    </source>
</reference>
<evidence type="ECO:0000313" key="2">
    <source>
        <dbReference type="Proteomes" id="UP001179952"/>
    </source>
</evidence>
<protein>
    <submittedName>
        <fullName evidence="1">Uncharacterized protein</fullName>
    </submittedName>
</protein>
<reference evidence="1" key="1">
    <citation type="journal article" date="2023" name="Nat. Commun.">
        <title>Diploid and tetraploid genomes of Acorus and the evolution of monocots.</title>
        <authorList>
            <person name="Ma L."/>
            <person name="Liu K.W."/>
            <person name="Li Z."/>
            <person name="Hsiao Y.Y."/>
            <person name="Qi Y."/>
            <person name="Fu T."/>
            <person name="Tang G.D."/>
            <person name="Zhang D."/>
            <person name="Sun W.H."/>
            <person name="Liu D.K."/>
            <person name="Li Y."/>
            <person name="Chen G.Z."/>
            <person name="Liu X.D."/>
            <person name="Liao X.Y."/>
            <person name="Jiang Y.T."/>
            <person name="Yu X."/>
            <person name="Hao Y."/>
            <person name="Huang J."/>
            <person name="Zhao X.W."/>
            <person name="Ke S."/>
            <person name="Chen Y.Y."/>
            <person name="Wu W.L."/>
            <person name="Hsu J.L."/>
            <person name="Lin Y.F."/>
            <person name="Huang M.D."/>
            <person name="Li C.Y."/>
            <person name="Huang L."/>
            <person name="Wang Z.W."/>
            <person name="Zhao X."/>
            <person name="Zhong W.Y."/>
            <person name="Peng D.H."/>
            <person name="Ahmad S."/>
            <person name="Lan S."/>
            <person name="Zhang J.S."/>
            <person name="Tsai W.C."/>
            <person name="Van de Peer Y."/>
            <person name="Liu Z.J."/>
        </authorList>
    </citation>
    <scope>NUCLEOTIDE SEQUENCE</scope>
    <source>
        <strain evidence="1">SCP</strain>
    </source>
</reference>
<dbReference type="EMBL" id="JAUJYN010000001">
    <property type="protein sequence ID" value="KAK1280712.1"/>
    <property type="molecule type" value="Genomic_DNA"/>
</dbReference>
<dbReference type="Proteomes" id="UP001179952">
    <property type="component" value="Unassembled WGS sequence"/>
</dbReference>
<keyword evidence="2" id="KW-1185">Reference proteome</keyword>
<comment type="caution">
    <text evidence="1">The sequence shown here is derived from an EMBL/GenBank/DDBJ whole genome shotgun (WGS) entry which is preliminary data.</text>
</comment>
<name>A0AAV9BWF8_ACOGR</name>
<evidence type="ECO:0000313" key="1">
    <source>
        <dbReference type="EMBL" id="KAK1280712.1"/>
    </source>
</evidence>